<reference evidence="3 4" key="1">
    <citation type="journal article" date="2020" name="Microbiol. Resour. Announc.">
        <title>Draft Genome Sequence of a Cladosporium Species Isolated from the Mesophotic Ascidian Didemnum maculosum.</title>
        <authorList>
            <person name="Gioti A."/>
            <person name="Siaperas R."/>
            <person name="Nikolaivits E."/>
            <person name="Le Goff G."/>
            <person name="Ouazzani J."/>
            <person name="Kotoulas G."/>
            <person name="Topakas E."/>
        </authorList>
    </citation>
    <scope>NUCLEOTIDE SEQUENCE [LARGE SCALE GENOMIC DNA]</scope>
    <source>
        <strain evidence="3 4">TM138-S3</strain>
    </source>
</reference>
<evidence type="ECO:0000313" key="3">
    <source>
        <dbReference type="EMBL" id="KAL1586382.1"/>
    </source>
</evidence>
<dbReference type="GO" id="GO:0004467">
    <property type="term" value="F:long-chain fatty acid-CoA ligase activity"/>
    <property type="evidence" value="ECO:0007669"/>
    <property type="project" value="TreeGrafter"/>
</dbReference>
<feature type="domain" description="AMP-dependent synthetase/ligase" evidence="2">
    <location>
        <begin position="161"/>
        <end position="229"/>
    </location>
</feature>
<comment type="caution">
    <text evidence="3">The sequence shown here is derived from an EMBL/GenBank/DDBJ whole genome shotgun (WGS) entry which is preliminary data.</text>
</comment>
<keyword evidence="1" id="KW-0812">Transmembrane</keyword>
<dbReference type="InterPro" id="IPR000873">
    <property type="entry name" value="AMP-dep_synth/lig_dom"/>
</dbReference>
<evidence type="ECO:0000256" key="1">
    <source>
        <dbReference type="SAM" id="Phobius"/>
    </source>
</evidence>
<evidence type="ECO:0000259" key="2">
    <source>
        <dbReference type="Pfam" id="PF00501"/>
    </source>
</evidence>
<accession>A0AB34KQL2</accession>
<keyword evidence="1" id="KW-0472">Membrane</keyword>
<sequence length="563" mass="60444">MPVLLETLDQQIAATLSDWNLYTTLIAASIVAFLAYPIVYPSEPDTHPLLLARQASAAPVRNKNESAVYRSPEIPHGYPLKSGLNVKQPGEPRWKTGKDGDLRDIWREVLRGGQAGQDGKETPQGSIMSVFGKKEIQEHDLQKLSKQINVLGKYWKETGDGKVAVYLPNNIEYLVSIFACAFYGLTPILLPHDLAPAKVHELLNLVGADTLVTEAGTLPTDDIARECKGLRLITSVVHKPNRHMDWAGVPDSAQSRLSMSVWSDLVDEAANASATLPENDSISKLGEIVTVWQPVDDSAKPIITTFTQANIISAVAAMTTSLPLRQRMTPADLLLPADSFNRSYVLCWTLAALYTHASVAINSVAGPKASLAAATGSTSPTIIIASAEAMSTLHTEATAKITSPLHKFGLLTQSQTLSAGRMPSSSFFLPPSTSTSTSPGKLRLILTSERFGADSPPLSSAQLSDLRIFTRARIVYALTAPNVAGAVAQTHVFDYRREEGAGHSRFGAPLSCVEVRVLGADDKDVGASEPTGELVVAGPAVAGGEWRSGRRFRVREDGCLGYA</sequence>
<gene>
    <name evidence="3" type="ORF">WHR41_05161</name>
</gene>
<dbReference type="PANTHER" id="PTHR43272:SF11">
    <property type="entry name" value="AMP-DEPENDENT SYNTHETASE_LIGASE DOMAIN-CONTAINING PROTEIN"/>
    <property type="match status" value="1"/>
</dbReference>
<dbReference type="PANTHER" id="PTHR43272">
    <property type="entry name" value="LONG-CHAIN-FATTY-ACID--COA LIGASE"/>
    <property type="match status" value="1"/>
</dbReference>
<dbReference type="Pfam" id="PF00501">
    <property type="entry name" value="AMP-binding"/>
    <property type="match status" value="1"/>
</dbReference>
<evidence type="ECO:0000313" key="4">
    <source>
        <dbReference type="Proteomes" id="UP000803884"/>
    </source>
</evidence>
<dbReference type="GO" id="GO:0005783">
    <property type="term" value="C:endoplasmic reticulum"/>
    <property type="evidence" value="ECO:0007669"/>
    <property type="project" value="TreeGrafter"/>
</dbReference>
<proteinExistence type="predicted"/>
<dbReference type="SUPFAM" id="SSF56801">
    <property type="entry name" value="Acetyl-CoA synthetase-like"/>
    <property type="match status" value="1"/>
</dbReference>
<dbReference type="AlphaFoldDB" id="A0AB34KQL2"/>
<keyword evidence="1" id="KW-1133">Transmembrane helix</keyword>
<dbReference type="RefSeq" id="XP_069229487.1">
    <property type="nucleotide sequence ID" value="XM_069373766.1"/>
</dbReference>
<organism evidence="3 4">
    <name type="scientific">Cladosporium halotolerans</name>
    <dbReference type="NCBI Taxonomy" id="1052096"/>
    <lineage>
        <taxon>Eukaryota</taxon>
        <taxon>Fungi</taxon>
        <taxon>Dikarya</taxon>
        <taxon>Ascomycota</taxon>
        <taxon>Pezizomycotina</taxon>
        <taxon>Dothideomycetes</taxon>
        <taxon>Dothideomycetidae</taxon>
        <taxon>Cladosporiales</taxon>
        <taxon>Cladosporiaceae</taxon>
        <taxon>Cladosporium</taxon>
    </lineage>
</organism>
<dbReference type="Proteomes" id="UP000803884">
    <property type="component" value="Unassembled WGS sequence"/>
</dbReference>
<dbReference type="GeneID" id="96006604"/>
<feature type="transmembrane region" description="Helical" evidence="1">
    <location>
        <begin position="21"/>
        <end position="40"/>
    </location>
</feature>
<dbReference type="Gene3D" id="3.40.50.12780">
    <property type="entry name" value="N-terminal domain of ligase-like"/>
    <property type="match status" value="1"/>
</dbReference>
<dbReference type="GO" id="GO:0016020">
    <property type="term" value="C:membrane"/>
    <property type="evidence" value="ECO:0007669"/>
    <property type="project" value="TreeGrafter"/>
</dbReference>
<keyword evidence="4" id="KW-1185">Reference proteome</keyword>
<dbReference type="InterPro" id="IPR042099">
    <property type="entry name" value="ANL_N_sf"/>
</dbReference>
<dbReference type="EMBL" id="JAAQHG020000014">
    <property type="protein sequence ID" value="KAL1586382.1"/>
    <property type="molecule type" value="Genomic_DNA"/>
</dbReference>
<protein>
    <recommendedName>
        <fullName evidence="2">AMP-dependent synthetase/ligase domain-containing protein</fullName>
    </recommendedName>
</protein>
<name>A0AB34KQL2_9PEZI</name>